<evidence type="ECO:0000256" key="4">
    <source>
        <dbReference type="ARBA" id="ARBA00012784"/>
    </source>
</evidence>
<evidence type="ECO:0000256" key="10">
    <source>
        <dbReference type="SAM" id="Phobius"/>
    </source>
</evidence>
<comment type="caution">
    <text evidence="13">The sequence shown here is derived from an EMBL/GenBank/DDBJ whole genome shotgun (WGS) entry which is preliminary data.</text>
</comment>
<dbReference type="GO" id="GO:0005615">
    <property type="term" value="C:extracellular space"/>
    <property type="evidence" value="ECO:0007669"/>
    <property type="project" value="InterPro"/>
</dbReference>
<evidence type="ECO:0000256" key="5">
    <source>
        <dbReference type="ARBA" id="ARBA00022525"/>
    </source>
</evidence>
<dbReference type="InterPro" id="IPR006330">
    <property type="entry name" value="Ado/ade_deaminase"/>
</dbReference>
<dbReference type="EC" id="3.5.4.4" evidence="4"/>
<dbReference type="PANTHER" id="PTHR11409">
    <property type="entry name" value="ADENOSINE DEAMINASE"/>
    <property type="match status" value="1"/>
</dbReference>
<comment type="similarity">
    <text evidence="3">Belongs to the metallo-dependent hydrolases superfamily. Adenosine and AMP deaminases family. ADGF subfamily.</text>
</comment>
<evidence type="ECO:0000256" key="7">
    <source>
        <dbReference type="ARBA" id="ARBA00022729"/>
    </source>
</evidence>
<reference evidence="13 14" key="1">
    <citation type="submission" date="2019-01" db="EMBL/GenBank/DDBJ databases">
        <title>A draft genome assembly of the solar-powered sea slug Elysia chlorotica.</title>
        <authorList>
            <person name="Cai H."/>
            <person name="Li Q."/>
            <person name="Fang X."/>
            <person name="Li J."/>
            <person name="Curtis N.E."/>
            <person name="Altenburger A."/>
            <person name="Shibata T."/>
            <person name="Feng M."/>
            <person name="Maeda T."/>
            <person name="Schwartz J.A."/>
            <person name="Shigenobu S."/>
            <person name="Lundholm N."/>
            <person name="Nishiyama T."/>
            <person name="Yang H."/>
            <person name="Hasebe M."/>
            <person name="Li S."/>
            <person name="Pierce S.K."/>
            <person name="Wang J."/>
        </authorList>
    </citation>
    <scope>NUCLEOTIDE SEQUENCE [LARGE SCALE GENOMIC DNA]</scope>
    <source>
        <strain evidence="13">EC2010</strain>
        <tissue evidence="13">Whole organism of an adult</tissue>
    </source>
</reference>
<dbReference type="Pfam" id="PF08451">
    <property type="entry name" value="A_deaminase_N"/>
    <property type="match status" value="1"/>
</dbReference>
<keyword evidence="10" id="KW-1133">Transmembrane helix</keyword>
<gene>
    <name evidence="13" type="ORF">EGW08_020664</name>
</gene>
<dbReference type="InterPro" id="IPR032466">
    <property type="entry name" value="Metal_Hydrolase"/>
</dbReference>
<feature type="domain" description="Adenosine/AMP deaminase N-terminal" evidence="12">
    <location>
        <begin position="47"/>
        <end position="125"/>
    </location>
</feature>
<evidence type="ECO:0000259" key="11">
    <source>
        <dbReference type="Pfam" id="PF00962"/>
    </source>
</evidence>
<dbReference type="GO" id="GO:0004000">
    <property type="term" value="F:adenosine deaminase activity"/>
    <property type="evidence" value="ECO:0007669"/>
    <property type="project" value="InterPro"/>
</dbReference>
<protein>
    <recommendedName>
        <fullName evidence="4">adenosine deaminase</fullName>
        <ecNumber evidence="4">3.5.4.4</ecNumber>
    </recommendedName>
</protein>
<dbReference type="STRING" id="188477.A0A433SQZ7"/>
<keyword evidence="10" id="KW-0472">Membrane</keyword>
<name>A0A433SQZ7_ELYCH</name>
<keyword evidence="6" id="KW-0479">Metal-binding</keyword>
<dbReference type="InterPro" id="IPR001365">
    <property type="entry name" value="A_deaminase_dom"/>
</dbReference>
<dbReference type="PANTHER" id="PTHR11409:SF39">
    <property type="entry name" value="ADENOSINE DEAMINASE 2"/>
    <property type="match status" value="1"/>
</dbReference>
<evidence type="ECO:0000256" key="1">
    <source>
        <dbReference type="ARBA" id="ARBA00001947"/>
    </source>
</evidence>
<dbReference type="NCBIfam" id="TIGR01431">
    <property type="entry name" value="adm_rel"/>
    <property type="match status" value="1"/>
</dbReference>
<dbReference type="GO" id="GO:0046872">
    <property type="term" value="F:metal ion binding"/>
    <property type="evidence" value="ECO:0007669"/>
    <property type="project" value="UniProtKB-KW"/>
</dbReference>
<keyword evidence="8" id="KW-0378">Hydrolase</keyword>
<dbReference type="SUPFAM" id="SSF51556">
    <property type="entry name" value="Metallo-dependent hydrolases"/>
    <property type="match status" value="1"/>
</dbReference>
<evidence type="ECO:0000256" key="9">
    <source>
        <dbReference type="ARBA" id="ARBA00047764"/>
    </source>
</evidence>
<comment type="subcellular location">
    <subcellularLocation>
        <location evidence="2">Secreted</location>
    </subcellularLocation>
</comment>
<dbReference type="Pfam" id="PF00962">
    <property type="entry name" value="A_deaminase"/>
    <property type="match status" value="1"/>
</dbReference>
<keyword evidence="5" id="KW-0964">Secreted</keyword>
<comment type="catalytic activity">
    <reaction evidence="9">
        <text>adenosine + H2O + H(+) = inosine + NH4(+)</text>
        <dbReference type="Rhea" id="RHEA:24408"/>
        <dbReference type="ChEBI" id="CHEBI:15377"/>
        <dbReference type="ChEBI" id="CHEBI:15378"/>
        <dbReference type="ChEBI" id="CHEBI:16335"/>
        <dbReference type="ChEBI" id="CHEBI:17596"/>
        <dbReference type="ChEBI" id="CHEBI:28938"/>
        <dbReference type="EC" id="3.5.4.4"/>
    </reaction>
</comment>
<dbReference type="GO" id="GO:0006154">
    <property type="term" value="P:adenosine catabolic process"/>
    <property type="evidence" value="ECO:0007669"/>
    <property type="project" value="InterPro"/>
</dbReference>
<dbReference type="Gene3D" id="3.20.20.140">
    <property type="entry name" value="Metal-dependent hydrolases"/>
    <property type="match status" value="1"/>
</dbReference>
<feature type="domain" description="Adenosine deaminase" evidence="11">
    <location>
        <begin position="229"/>
        <end position="520"/>
    </location>
</feature>
<feature type="transmembrane region" description="Helical" evidence="10">
    <location>
        <begin position="26"/>
        <end position="48"/>
    </location>
</feature>
<comment type="cofactor">
    <cofactor evidence="1">
        <name>Zn(2+)</name>
        <dbReference type="ChEBI" id="CHEBI:29105"/>
    </cofactor>
</comment>
<dbReference type="GO" id="GO:0046103">
    <property type="term" value="P:inosine biosynthetic process"/>
    <property type="evidence" value="ECO:0007669"/>
    <property type="project" value="TreeGrafter"/>
</dbReference>
<evidence type="ECO:0000256" key="2">
    <source>
        <dbReference type="ARBA" id="ARBA00004613"/>
    </source>
</evidence>
<evidence type="ECO:0000256" key="8">
    <source>
        <dbReference type="ARBA" id="ARBA00022801"/>
    </source>
</evidence>
<proteinExistence type="inferred from homology"/>
<dbReference type="Proteomes" id="UP000271974">
    <property type="component" value="Unassembled WGS sequence"/>
</dbReference>
<evidence type="ECO:0000256" key="6">
    <source>
        <dbReference type="ARBA" id="ARBA00022723"/>
    </source>
</evidence>
<sequence>MTSPSQPRAGGHCTPLCGNGFVAGQFVMTLIAIAATMIATLMGSVYGVPQAYLDRRAAFIQEETSMRLGADLQLNFREELVNHYLMVQKELAVEASRLTTEPYLASRHFFQVKEQIEKTSIFDIIRMMPKGGILHLHDASIVPLDWVIQTLTYLPNLYTKEREGVIPRQFKFSENPLSANDGWRNVAQLRADIDRYGCSRAFFHMQQLCNMSLDEIFMAEWTLVTPDPYNTYKSANDMWTKFSDYFLTIPGLRSTLETAELYLRKALEGFYDDGVQYIEMRDGDLFDANETDITDDYMRLVDRVVKEFQVTHPDFLGIKFILTGYRFFSEQRMQQQVDRVVERMKKFPDLVKGFDMDSHEDINHRIRFYLKELIKDDKSVLPFFFHAGETAWTQGADMNLVDAVLLNATRIGHGFAALKHPKVMEAIREQGIVIEVQPLSNQVLGLVNDMRNHPASHFIANNDRICISSDDFALWGALPLSHDFYMAFMGLGSSKDDLRLLKQLAINSIKFSTMTQAEKIVAMDKWQRRWTDFIDEVITKYHLL</sequence>
<dbReference type="InterPro" id="IPR013659">
    <property type="entry name" value="A_deaminase_N"/>
</dbReference>
<keyword evidence="14" id="KW-1185">Reference proteome</keyword>
<dbReference type="EMBL" id="RQTK01001193">
    <property type="protein sequence ID" value="RUS71571.1"/>
    <property type="molecule type" value="Genomic_DNA"/>
</dbReference>
<dbReference type="AlphaFoldDB" id="A0A433SQZ7"/>
<evidence type="ECO:0000313" key="14">
    <source>
        <dbReference type="Proteomes" id="UP000271974"/>
    </source>
</evidence>
<evidence type="ECO:0000259" key="12">
    <source>
        <dbReference type="Pfam" id="PF08451"/>
    </source>
</evidence>
<dbReference type="InterPro" id="IPR006331">
    <property type="entry name" value="ADGF"/>
</dbReference>
<evidence type="ECO:0000256" key="3">
    <source>
        <dbReference type="ARBA" id="ARBA00006083"/>
    </source>
</evidence>
<dbReference type="OrthoDB" id="7202371at2759"/>
<organism evidence="13 14">
    <name type="scientific">Elysia chlorotica</name>
    <name type="common">Eastern emerald elysia</name>
    <name type="synonym">Sea slug</name>
    <dbReference type="NCBI Taxonomy" id="188477"/>
    <lineage>
        <taxon>Eukaryota</taxon>
        <taxon>Metazoa</taxon>
        <taxon>Spiralia</taxon>
        <taxon>Lophotrochozoa</taxon>
        <taxon>Mollusca</taxon>
        <taxon>Gastropoda</taxon>
        <taxon>Heterobranchia</taxon>
        <taxon>Euthyneura</taxon>
        <taxon>Panpulmonata</taxon>
        <taxon>Sacoglossa</taxon>
        <taxon>Placobranchoidea</taxon>
        <taxon>Plakobranchidae</taxon>
        <taxon>Elysia</taxon>
    </lineage>
</organism>
<evidence type="ECO:0000313" key="13">
    <source>
        <dbReference type="EMBL" id="RUS71571.1"/>
    </source>
</evidence>
<keyword evidence="7" id="KW-0732">Signal</keyword>
<keyword evidence="10" id="KW-0812">Transmembrane</keyword>
<dbReference type="FunFam" id="3.20.20.140:FF:000017">
    <property type="entry name" value="Adenosine deaminase 2"/>
    <property type="match status" value="1"/>
</dbReference>
<accession>A0A433SQZ7</accession>